<dbReference type="RefSeq" id="WP_013745699.1">
    <property type="nucleotide sequence ID" value="NZ_CP110225.1"/>
</dbReference>
<evidence type="ECO:0000313" key="2">
    <source>
        <dbReference type="Proteomes" id="UP000030526"/>
    </source>
</evidence>
<reference evidence="1 2" key="1">
    <citation type="submission" date="2014-08" db="EMBL/GenBank/DDBJ databases">
        <title>Chaperone-usher fimbriae in a diverse selection of Gallibacterium genomes.</title>
        <authorList>
            <person name="Kudirkiene E."/>
            <person name="Bager R.J."/>
            <person name="Johnson T.J."/>
            <person name="Bojesen A.M."/>
        </authorList>
    </citation>
    <scope>NUCLEOTIDE SEQUENCE [LARGE SCALE GENOMIC DNA]</scope>
    <source>
        <strain evidence="1 2">20558/3kl.</strain>
    </source>
</reference>
<organism evidence="1 2">
    <name type="scientific">Gallibacterium anatis</name>
    <dbReference type="NCBI Taxonomy" id="750"/>
    <lineage>
        <taxon>Bacteria</taxon>
        <taxon>Pseudomonadati</taxon>
        <taxon>Pseudomonadota</taxon>
        <taxon>Gammaproteobacteria</taxon>
        <taxon>Pasteurellales</taxon>
        <taxon>Pasteurellaceae</taxon>
        <taxon>Gallibacterium</taxon>
    </lineage>
</organism>
<protein>
    <submittedName>
        <fullName evidence="1">Uncharacterized protein</fullName>
    </submittedName>
</protein>
<gene>
    <name evidence="1" type="ORF">JP32_05675</name>
</gene>
<dbReference type="InterPro" id="IPR023381">
    <property type="entry name" value="YP001051499.1-like_dom_sf"/>
</dbReference>
<dbReference type="Gene3D" id="1.20.1590.10">
    <property type="entry name" value="YP_001051499.1 domain like"/>
    <property type="match status" value="1"/>
</dbReference>
<dbReference type="EMBL" id="JPXS01000026">
    <property type="protein sequence ID" value="KGQ31984.1"/>
    <property type="molecule type" value="Genomic_DNA"/>
</dbReference>
<accession>A0A0A2XUY0</accession>
<proteinExistence type="predicted"/>
<evidence type="ECO:0000313" key="1">
    <source>
        <dbReference type="EMBL" id="KGQ31984.1"/>
    </source>
</evidence>
<dbReference type="OMA" id="FYGVYPA"/>
<dbReference type="Pfam" id="PF04222">
    <property type="entry name" value="DUF416"/>
    <property type="match status" value="1"/>
</dbReference>
<name>A0A0A2XUY0_9PAST</name>
<sequence length="196" mass="22635">MRNPIQKRLANLESWQQCVFMACLCERMYPNFAMFCNIIEQPQQAKVYHNILNLVWEHLTIKGANINFEHQLEKFEQVIPDINDYDFFGIVPAVDACEALSDLLHALIGGESLEQAVKISVLSLQTIVSLLETEENRHFSDDELKNNELIIDELDIQWAIYRTLNELEKRDVEVINGLKNEIRATKMSNIGVELSN</sequence>
<dbReference type="InterPro" id="IPR007338">
    <property type="entry name" value="DUF416"/>
</dbReference>
<dbReference type="Proteomes" id="UP000030526">
    <property type="component" value="Unassembled WGS sequence"/>
</dbReference>
<dbReference type="AlphaFoldDB" id="A0A0A2XUY0"/>
<comment type="caution">
    <text evidence="1">The sequence shown here is derived from an EMBL/GenBank/DDBJ whole genome shotgun (WGS) entry which is preliminary data.</text>
</comment>